<sequence length="189" mass="21536">MKPLYLFVACALFFSAALAGIVPRAEEGEALMQYGYNPPRQNPDYCVGFRITYPTYPGLAFENGSIQQLRWEVDEGIPHSPDIITRIRILNSTQHNEYTIGENITLYTDGNRGEVTFPLNVDDITGFYHYRIMANYPGTTTHCVYESVPFLIAQNPFQKYYAGGLNGAFVPGTQRMKRRDNEEEDQDKE</sequence>
<name>A0A1X2HSY2_SYNRA</name>
<dbReference type="AlphaFoldDB" id="A0A1X2HSY2"/>
<evidence type="ECO:0008006" key="4">
    <source>
        <dbReference type="Google" id="ProtNLM"/>
    </source>
</evidence>
<organism evidence="2 3">
    <name type="scientific">Syncephalastrum racemosum</name>
    <name type="common">Filamentous fungus</name>
    <dbReference type="NCBI Taxonomy" id="13706"/>
    <lineage>
        <taxon>Eukaryota</taxon>
        <taxon>Fungi</taxon>
        <taxon>Fungi incertae sedis</taxon>
        <taxon>Mucoromycota</taxon>
        <taxon>Mucoromycotina</taxon>
        <taxon>Mucoromycetes</taxon>
        <taxon>Mucorales</taxon>
        <taxon>Syncephalastraceae</taxon>
        <taxon>Syncephalastrum</taxon>
    </lineage>
</organism>
<feature type="chain" id="PRO_5012394473" description="Ser-Thr-rich glycosyl-phosphatidyl-inositol-anchored membrane family-domain-containing protein" evidence="1">
    <location>
        <begin position="20"/>
        <end position="189"/>
    </location>
</feature>
<dbReference type="EMBL" id="MCGN01000001">
    <property type="protein sequence ID" value="ORZ02715.1"/>
    <property type="molecule type" value="Genomic_DNA"/>
</dbReference>
<dbReference type="InParanoid" id="A0A1X2HSY2"/>
<dbReference type="OMA" id="HYRIMAN"/>
<dbReference type="Proteomes" id="UP000242180">
    <property type="component" value="Unassembled WGS sequence"/>
</dbReference>
<keyword evidence="3" id="KW-1185">Reference proteome</keyword>
<dbReference type="OrthoDB" id="2383741at2759"/>
<evidence type="ECO:0000256" key="1">
    <source>
        <dbReference type="SAM" id="SignalP"/>
    </source>
</evidence>
<evidence type="ECO:0000313" key="2">
    <source>
        <dbReference type="EMBL" id="ORZ02715.1"/>
    </source>
</evidence>
<reference evidence="2 3" key="1">
    <citation type="submission" date="2016-07" db="EMBL/GenBank/DDBJ databases">
        <title>Pervasive Adenine N6-methylation of Active Genes in Fungi.</title>
        <authorList>
            <consortium name="DOE Joint Genome Institute"/>
            <person name="Mondo S.J."/>
            <person name="Dannebaum R.O."/>
            <person name="Kuo R.C."/>
            <person name="Labutti K."/>
            <person name="Haridas S."/>
            <person name="Kuo A."/>
            <person name="Salamov A."/>
            <person name="Ahrendt S.R."/>
            <person name="Lipzen A."/>
            <person name="Sullivan W."/>
            <person name="Andreopoulos W.B."/>
            <person name="Clum A."/>
            <person name="Lindquist E."/>
            <person name="Daum C."/>
            <person name="Ramamoorthy G.K."/>
            <person name="Gryganskyi A."/>
            <person name="Culley D."/>
            <person name="Magnuson J.K."/>
            <person name="James T.Y."/>
            <person name="O'Malley M.A."/>
            <person name="Stajich J.E."/>
            <person name="Spatafora J.W."/>
            <person name="Visel A."/>
            <person name="Grigoriev I.V."/>
        </authorList>
    </citation>
    <scope>NUCLEOTIDE SEQUENCE [LARGE SCALE GENOMIC DNA]</scope>
    <source>
        <strain evidence="2 3">NRRL 2496</strain>
    </source>
</reference>
<evidence type="ECO:0000313" key="3">
    <source>
        <dbReference type="Proteomes" id="UP000242180"/>
    </source>
</evidence>
<protein>
    <recommendedName>
        <fullName evidence="4">Ser-Thr-rich glycosyl-phosphatidyl-inositol-anchored membrane family-domain-containing protein</fullName>
    </recommendedName>
</protein>
<proteinExistence type="predicted"/>
<keyword evidence="1" id="KW-0732">Signal</keyword>
<comment type="caution">
    <text evidence="2">The sequence shown here is derived from an EMBL/GenBank/DDBJ whole genome shotgun (WGS) entry which is preliminary data.</text>
</comment>
<gene>
    <name evidence="2" type="ORF">BCR43DRAFT_465910</name>
</gene>
<feature type="signal peptide" evidence="1">
    <location>
        <begin position="1"/>
        <end position="19"/>
    </location>
</feature>
<accession>A0A1X2HSY2</accession>